<dbReference type="InterPro" id="IPR030678">
    <property type="entry name" value="Peptide/Ni-bd"/>
</dbReference>
<evidence type="ECO:0000256" key="2">
    <source>
        <dbReference type="ARBA" id="ARBA00022448"/>
    </source>
</evidence>
<dbReference type="PIRSF" id="PIRSF002741">
    <property type="entry name" value="MppA"/>
    <property type="match status" value="1"/>
</dbReference>
<feature type="signal peptide" evidence="5">
    <location>
        <begin position="1"/>
        <end position="22"/>
    </location>
</feature>
<dbReference type="InterPro" id="IPR000914">
    <property type="entry name" value="SBP_5_dom"/>
</dbReference>
<evidence type="ECO:0000259" key="6">
    <source>
        <dbReference type="Pfam" id="PF00496"/>
    </source>
</evidence>
<feature type="domain" description="Solute-binding protein family 5" evidence="6">
    <location>
        <begin position="99"/>
        <end position="461"/>
    </location>
</feature>
<dbReference type="Gene3D" id="3.40.190.10">
    <property type="entry name" value="Periplasmic binding protein-like II"/>
    <property type="match status" value="1"/>
</dbReference>
<evidence type="ECO:0000256" key="3">
    <source>
        <dbReference type="ARBA" id="ARBA00022729"/>
    </source>
</evidence>
<dbReference type="Proteomes" id="UP000679247">
    <property type="component" value="Chromosome"/>
</dbReference>
<dbReference type="Pfam" id="PF00496">
    <property type="entry name" value="SBP_bac_5"/>
    <property type="match status" value="1"/>
</dbReference>
<dbReference type="InterPro" id="IPR039424">
    <property type="entry name" value="SBP_5"/>
</dbReference>
<evidence type="ECO:0000256" key="4">
    <source>
        <dbReference type="SAM" id="MobiDB-lite"/>
    </source>
</evidence>
<keyword evidence="2" id="KW-0813">Transport</keyword>
<dbReference type="PANTHER" id="PTHR30290:SF9">
    <property type="entry name" value="OLIGOPEPTIDE-BINDING PROTEIN APPA"/>
    <property type="match status" value="1"/>
</dbReference>
<dbReference type="PROSITE" id="PS51257">
    <property type="entry name" value="PROKAR_LIPOPROTEIN"/>
    <property type="match status" value="1"/>
</dbReference>
<gene>
    <name evidence="7" type="ORF">J1899_07515</name>
</gene>
<accession>A0ABX8FFX2</accession>
<keyword evidence="3 5" id="KW-0732">Signal</keyword>
<feature type="compositionally biased region" description="Acidic residues" evidence="4">
    <location>
        <begin position="29"/>
        <end position="39"/>
    </location>
</feature>
<dbReference type="EMBL" id="CP071709">
    <property type="protein sequence ID" value="QVY62885.1"/>
    <property type="molecule type" value="Genomic_DNA"/>
</dbReference>
<organism evidence="7 8">
    <name type="scientific">Cytobacillus gottheilii</name>
    <dbReference type="NCBI Taxonomy" id="859144"/>
    <lineage>
        <taxon>Bacteria</taxon>
        <taxon>Bacillati</taxon>
        <taxon>Bacillota</taxon>
        <taxon>Bacilli</taxon>
        <taxon>Bacillales</taxon>
        <taxon>Bacillaceae</taxon>
        <taxon>Cytobacillus</taxon>
    </lineage>
</organism>
<keyword evidence="8" id="KW-1185">Reference proteome</keyword>
<evidence type="ECO:0000256" key="5">
    <source>
        <dbReference type="SAM" id="SignalP"/>
    </source>
</evidence>
<sequence>MKKQAWLLSVLLVLSMFLAACSGGGNDAADTEPEEEPEAPAEPSGEPVQGGDLIIGSSGAPTMFNGLYSSDASSSDIEGMIFDSLVGSDLEFNPVTDGGLAEEVDAAEDGLTYTIKLKEGATFHDGEALNADDVVFTYNIPLSEEYDGPRKSYFEAVESVEKIDDYTVQFNMSKVDAQFPVVGLGFGILPEHILGDVPIPELGEHEFNTKNPIGSGPFKFEEWRDGEYVKVVANEDYWDGRPYLDSVTYKIVPDANAILAQLQAGDIHYYAGVAQPDVPTVESFADAAGIRLESGLALSYTFLGLNQRMEMFQDVSVRQAITHAIDREAIVESVMAGYGEVAHVPESPLSWAYNPDVPKFEYDVEKAKQMLADAGWTPGDDGILEKDGERFSFEVKTNQGNKVREDIVVILQQQLKEVGIEIVPQIVEFSSLIADIDPGVWNFEGIVLGWSLGTDPDPSGIFHTKEIEAGLNFTAYSNPDLDVLMDQSLQELDKEKRKEQIGQVQQGLAEDQAYTFLYYPEEFRALPENLQGYEFHAKNQLYKINKWWLEQE</sequence>
<dbReference type="SUPFAM" id="SSF53850">
    <property type="entry name" value="Periplasmic binding protein-like II"/>
    <property type="match status" value="1"/>
</dbReference>
<reference evidence="7 8" key="1">
    <citation type="submission" date="2021-03" db="EMBL/GenBank/DDBJ databases">
        <title>The first data on the complete genome of the tetrodotoxin-producing bacterium.</title>
        <authorList>
            <person name="Melnikova D.I."/>
            <person name="Nijland R."/>
            <person name="Magarlamov T.Y."/>
        </authorList>
    </citation>
    <scope>NUCLEOTIDE SEQUENCE [LARGE SCALE GENOMIC DNA]</scope>
    <source>
        <strain evidence="7 8">1839</strain>
    </source>
</reference>
<dbReference type="PANTHER" id="PTHR30290">
    <property type="entry name" value="PERIPLASMIC BINDING COMPONENT OF ABC TRANSPORTER"/>
    <property type="match status" value="1"/>
</dbReference>
<evidence type="ECO:0000313" key="8">
    <source>
        <dbReference type="Proteomes" id="UP000679247"/>
    </source>
</evidence>
<comment type="similarity">
    <text evidence="1">Belongs to the bacterial solute-binding protein 5 family.</text>
</comment>
<evidence type="ECO:0000313" key="7">
    <source>
        <dbReference type="EMBL" id="QVY62885.1"/>
    </source>
</evidence>
<feature type="region of interest" description="Disordered" evidence="4">
    <location>
        <begin position="24"/>
        <end position="55"/>
    </location>
</feature>
<dbReference type="CDD" id="cd08514">
    <property type="entry name" value="PBP2_AppA_like"/>
    <property type="match status" value="1"/>
</dbReference>
<protein>
    <submittedName>
        <fullName evidence="7">Peptide-binding protein</fullName>
    </submittedName>
</protein>
<dbReference type="Gene3D" id="3.90.76.10">
    <property type="entry name" value="Dipeptide-binding Protein, Domain 1"/>
    <property type="match status" value="1"/>
</dbReference>
<dbReference type="Gene3D" id="3.10.105.10">
    <property type="entry name" value="Dipeptide-binding Protein, Domain 3"/>
    <property type="match status" value="1"/>
</dbReference>
<dbReference type="RefSeq" id="WP_214478272.1">
    <property type="nucleotide sequence ID" value="NZ_CANKUS010000006.1"/>
</dbReference>
<evidence type="ECO:0000256" key="1">
    <source>
        <dbReference type="ARBA" id="ARBA00005695"/>
    </source>
</evidence>
<name>A0ABX8FFX2_9BACI</name>
<proteinExistence type="inferred from homology"/>
<feature type="chain" id="PRO_5046602275" evidence="5">
    <location>
        <begin position="23"/>
        <end position="552"/>
    </location>
</feature>